<evidence type="ECO:0000313" key="2">
    <source>
        <dbReference type="EnsemblMetazoa" id="AFAF012614-PA"/>
    </source>
</evidence>
<sequence length="240" mass="27364">MKKSNVSQNEHRRHIQKIKRRRRKKNTVKSTCRVNRRLLAEFGVQFGVPQRNCQQSPSETALRLQQPQHINNNSENLLHFLLSLSPRVLSAVRRCVLCLCIRRVCFCVSFVYRAYVCEGKRTISGVNCGAIFIAIAPGASASAAKVRTRDRNVCRSCQKRPRTMQQPRYSPAPPPPVTIRPQMAPRHQAVPNPLPMFLTMASKPFLLSAWYFTMRIEPSGSCTVYSPFTTSPSRTSHWLL</sequence>
<evidence type="ECO:0000313" key="3">
    <source>
        <dbReference type="Proteomes" id="UP000075886"/>
    </source>
</evidence>
<feature type="compositionally biased region" description="Basic residues" evidence="1">
    <location>
        <begin position="11"/>
        <end position="27"/>
    </location>
</feature>
<keyword evidence="3" id="KW-1185">Reference proteome</keyword>
<dbReference type="AlphaFoldDB" id="A0A182QLI1"/>
<organism evidence="2 3">
    <name type="scientific">Anopheles farauti</name>
    <dbReference type="NCBI Taxonomy" id="69004"/>
    <lineage>
        <taxon>Eukaryota</taxon>
        <taxon>Metazoa</taxon>
        <taxon>Ecdysozoa</taxon>
        <taxon>Arthropoda</taxon>
        <taxon>Hexapoda</taxon>
        <taxon>Insecta</taxon>
        <taxon>Pterygota</taxon>
        <taxon>Neoptera</taxon>
        <taxon>Endopterygota</taxon>
        <taxon>Diptera</taxon>
        <taxon>Nematocera</taxon>
        <taxon>Culicoidea</taxon>
        <taxon>Culicidae</taxon>
        <taxon>Anophelinae</taxon>
        <taxon>Anopheles</taxon>
    </lineage>
</organism>
<dbReference type="EMBL" id="AXCN02000412">
    <property type="status" value="NOT_ANNOTATED_CDS"/>
    <property type="molecule type" value="Genomic_DNA"/>
</dbReference>
<reference evidence="3" key="1">
    <citation type="submission" date="2014-01" db="EMBL/GenBank/DDBJ databases">
        <title>The Genome Sequence of Anopheles farauti FAR1 (V2).</title>
        <authorList>
            <consortium name="The Broad Institute Genomics Platform"/>
            <person name="Neafsey D.E."/>
            <person name="Besansky N."/>
            <person name="Howell P."/>
            <person name="Walton C."/>
            <person name="Young S.K."/>
            <person name="Zeng Q."/>
            <person name="Gargeya S."/>
            <person name="Fitzgerald M."/>
            <person name="Haas B."/>
            <person name="Abouelleil A."/>
            <person name="Allen A.W."/>
            <person name="Alvarado L."/>
            <person name="Arachchi H.M."/>
            <person name="Berlin A.M."/>
            <person name="Chapman S.B."/>
            <person name="Gainer-Dewar J."/>
            <person name="Goldberg J."/>
            <person name="Griggs A."/>
            <person name="Gujja S."/>
            <person name="Hansen M."/>
            <person name="Howarth C."/>
            <person name="Imamovic A."/>
            <person name="Ireland A."/>
            <person name="Larimer J."/>
            <person name="McCowan C."/>
            <person name="Murphy C."/>
            <person name="Pearson M."/>
            <person name="Poon T.W."/>
            <person name="Priest M."/>
            <person name="Roberts A."/>
            <person name="Saif S."/>
            <person name="Shea T."/>
            <person name="Sisk P."/>
            <person name="Sykes S."/>
            <person name="Wortman J."/>
            <person name="Nusbaum C."/>
            <person name="Birren B."/>
        </authorList>
    </citation>
    <scope>NUCLEOTIDE SEQUENCE [LARGE SCALE GENOMIC DNA]</scope>
    <source>
        <strain evidence="3">FAR1</strain>
    </source>
</reference>
<name>A0A182QLI1_9DIPT</name>
<evidence type="ECO:0000256" key="1">
    <source>
        <dbReference type="SAM" id="MobiDB-lite"/>
    </source>
</evidence>
<proteinExistence type="predicted"/>
<reference evidence="2" key="2">
    <citation type="submission" date="2020-05" db="UniProtKB">
        <authorList>
            <consortium name="EnsemblMetazoa"/>
        </authorList>
    </citation>
    <scope>IDENTIFICATION</scope>
    <source>
        <strain evidence="2">FAR1</strain>
    </source>
</reference>
<dbReference type="EnsemblMetazoa" id="AFAF012614-RA">
    <property type="protein sequence ID" value="AFAF012614-PA"/>
    <property type="gene ID" value="AFAF012614"/>
</dbReference>
<protein>
    <submittedName>
        <fullName evidence="2">Uncharacterized protein</fullName>
    </submittedName>
</protein>
<dbReference type="VEuPathDB" id="VectorBase:AFAF012614"/>
<accession>A0A182QLI1</accession>
<feature type="region of interest" description="Disordered" evidence="1">
    <location>
        <begin position="1"/>
        <end position="28"/>
    </location>
</feature>
<dbReference type="Proteomes" id="UP000075886">
    <property type="component" value="Unassembled WGS sequence"/>
</dbReference>